<dbReference type="PANTHER" id="PTHR43308">
    <property type="entry name" value="OUTER MEMBRANE PROTEIN ALPHA-RELATED"/>
    <property type="match status" value="1"/>
</dbReference>
<evidence type="ECO:0000256" key="2">
    <source>
        <dbReference type="SAM" id="SignalP"/>
    </source>
</evidence>
<feature type="domain" description="SLH" evidence="3">
    <location>
        <begin position="419"/>
        <end position="482"/>
    </location>
</feature>
<feature type="chain" id="PRO_5039182469" description="SLH domain-containing protein" evidence="2">
    <location>
        <begin position="27"/>
        <end position="548"/>
    </location>
</feature>
<feature type="domain" description="SLH" evidence="3">
    <location>
        <begin position="360"/>
        <end position="418"/>
    </location>
</feature>
<gene>
    <name evidence="4" type="ORF">GQF01_31875</name>
</gene>
<dbReference type="InterPro" id="IPR008930">
    <property type="entry name" value="Terpenoid_cyclase/PrenylTrfase"/>
</dbReference>
<feature type="region of interest" description="Disordered" evidence="1">
    <location>
        <begin position="326"/>
        <end position="351"/>
    </location>
</feature>
<dbReference type="InterPro" id="IPR001119">
    <property type="entry name" value="SLH_dom"/>
</dbReference>
<dbReference type="Pfam" id="PF00395">
    <property type="entry name" value="SLH"/>
    <property type="match status" value="2"/>
</dbReference>
<dbReference type="PROSITE" id="PS51272">
    <property type="entry name" value="SLH"/>
    <property type="match status" value="2"/>
</dbReference>
<dbReference type="CDD" id="cd00688">
    <property type="entry name" value="ISOPREN_C2_like"/>
    <property type="match status" value="1"/>
</dbReference>
<evidence type="ECO:0000259" key="3">
    <source>
        <dbReference type="PROSITE" id="PS51272"/>
    </source>
</evidence>
<keyword evidence="5" id="KW-1185">Reference proteome</keyword>
<dbReference type="PANTHER" id="PTHR43308:SF5">
    <property type="entry name" value="S-LAYER PROTEIN _ PEPTIDOGLYCAN ENDO-BETA-N-ACETYLGLUCOSAMINIDASE"/>
    <property type="match status" value="1"/>
</dbReference>
<dbReference type="Gene3D" id="1.50.10.20">
    <property type="match status" value="1"/>
</dbReference>
<feature type="signal peptide" evidence="2">
    <location>
        <begin position="1"/>
        <end position="26"/>
    </location>
</feature>
<dbReference type="SUPFAM" id="SSF48239">
    <property type="entry name" value="Terpenoid cyclases/Protein prenyltransferases"/>
    <property type="match status" value="1"/>
</dbReference>
<dbReference type="Proteomes" id="UP000481087">
    <property type="component" value="Unassembled WGS sequence"/>
</dbReference>
<evidence type="ECO:0000256" key="1">
    <source>
        <dbReference type="SAM" id="MobiDB-lite"/>
    </source>
</evidence>
<feature type="compositionally biased region" description="Low complexity" evidence="1">
    <location>
        <begin position="332"/>
        <end position="345"/>
    </location>
</feature>
<dbReference type="RefSeq" id="WP_161411100.1">
    <property type="nucleotide sequence ID" value="NZ_WTUZ01000039.1"/>
</dbReference>
<keyword evidence="2" id="KW-0732">Signal</keyword>
<proteinExistence type="predicted"/>
<dbReference type="InterPro" id="IPR051465">
    <property type="entry name" value="Cell_Envelope_Struct_Comp"/>
</dbReference>
<comment type="caution">
    <text evidence="4">The sequence shown here is derived from an EMBL/GenBank/DDBJ whole genome shotgun (WGS) entry which is preliminary data.</text>
</comment>
<evidence type="ECO:0000313" key="5">
    <source>
        <dbReference type="Proteomes" id="UP000481087"/>
    </source>
</evidence>
<accession>A0A6L8VAN8</accession>
<protein>
    <recommendedName>
        <fullName evidence="3">SLH domain-containing protein</fullName>
    </recommendedName>
</protein>
<reference evidence="4 5" key="1">
    <citation type="submission" date="2019-12" db="EMBL/GenBank/DDBJ databases">
        <title>Paenibacillus sp. nov. sp. isolated from soil.</title>
        <authorList>
            <person name="Kim J."/>
            <person name="Jeong S.E."/>
            <person name="Jung H.S."/>
            <person name="Jeon C.O."/>
        </authorList>
    </citation>
    <scope>NUCLEOTIDE SEQUENCE [LARGE SCALE GENOMIC DNA]</scope>
    <source>
        <strain evidence="4 5">5J-6</strain>
    </source>
</reference>
<name>A0A6L8VAN8_9BACL</name>
<sequence>MRTLKKLSALLLILCLYLTSSIQVFATADKTEISQAISNTASYLTKTVSEPEVGSIGGEWAIIGLARSGYSTPQSYYDNYYKVVEKYVKELGGVLHDKKYTEYSRVIIALTAIGKDPSNVAGYNLLEPLADFDKTIWQGINGPIFALIALDSGKYKLPMNKNAKTQATREMYIDEILARQLADGGFALSGNKADPDVTGMALQALAKYQNRDNVKTATVKAIETLSKLQNSSGGYASWGTENLESTAQVLMALCELGIDPEDPRFTKSGHNLIDTLLSYYREGQGFLHTADGSGENLMSTEQAFYTLVNVQRVDAGKTSLYNMADVKKGSQTNPGNETTTPENGGLPNKNKDVKPSVILSPGGTFADIQGHVNQKSIEAMAARNILNGISDTQFAPDRTMTRAEFAAIVTRSLGLAPKAADVFKDVSAGSWYAPYVGTAYSYNLIQGTSADTFTPEQTITRQEAAVMVARAAKLSGMDTNVQDIEIRDMLAQFTDYTKTAEWARASLAFSYKAHILSQEMIEILPEAAVTRSEVSEMLYHLLMGSKLL</sequence>
<evidence type="ECO:0000313" key="4">
    <source>
        <dbReference type="EMBL" id="MZQ86716.1"/>
    </source>
</evidence>
<dbReference type="InterPro" id="IPR032696">
    <property type="entry name" value="SQ_cyclase_C"/>
</dbReference>
<dbReference type="AlphaFoldDB" id="A0A6L8VAN8"/>
<dbReference type="EMBL" id="WTUZ01000039">
    <property type="protein sequence ID" value="MZQ86716.1"/>
    <property type="molecule type" value="Genomic_DNA"/>
</dbReference>
<dbReference type="Pfam" id="PF13243">
    <property type="entry name" value="SQHop_cyclase_C"/>
    <property type="match status" value="1"/>
</dbReference>
<organism evidence="4 5">
    <name type="scientific">Paenibacillus silvestris</name>
    <dbReference type="NCBI Taxonomy" id="2606219"/>
    <lineage>
        <taxon>Bacteria</taxon>
        <taxon>Bacillati</taxon>
        <taxon>Bacillota</taxon>
        <taxon>Bacilli</taxon>
        <taxon>Bacillales</taxon>
        <taxon>Paenibacillaceae</taxon>
        <taxon>Paenibacillus</taxon>
    </lineage>
</organism>